<feature type="transmembrane region" description="Helical" evidence="2">
    <location>
        <begin position="48"/>
        <end position="69"/>
    </location>
</feature>
<evidence type="ECO:0000256" key="2">
    <source>
        <dbReference type="SAM" id="Phobius"/>
    </source>
</evidence>
<dbReference type="AlphaFoldDB" id="A0A0V0I4P2"/>
<evidence type="ECO:0000313" key="3">
    <source>
        <dbReference type="EMBL" id="JAP26795.1"/>
    </source>
</evidence>
<sequence length="81" mass="9285">MACGSHIADNPKENAKTRSSIPGKGGQRITKNANQYVGMNEYLCVFTVSYAFLTRYIVLYLSQFMWHFVKQFKSLKLRICA</sequence>
<name>A0A0V0I4P2_SOLCH</name>
<feature type="region of interest" description="Disordered" evidence="1">
    <location>
        <begin position="1"/>
        <end position="26"/>
    </location>
</feature>
<evidence type="ECO:0000256" key="1">
    <source>
        <dbReference type="SAM" id="MobiDB-lite"/>
    </source>
</evidence>
<protein>
    <submittedName>
        <fullName evidence="3">Putative ovule protein</fullName>
    </submittedName>
</protein>
<proteinExistence type="predicted"/>
<organism evidence="3">
    <name type="scientific">Solanum chacoense</name>
    <name type="common">Chaco potato</name>
    <dbReference type="NCBI Taxonomy" id="4108"/>
    <lineage>
        <taxon>Eukaryota</taxon>
        <taxon>Viridiplantae</taxon>
        <taxon>Streptophyta</taxon>
        <taxon>Embryophyta</taxon>
        <taxon>Tracheophyta</taxon>
        <taxon>Spermatophyta</taxon>
        <taxon>Magnoliopsida</taxon>
        <taxon>eudicotyledons</taxon>
        <taxon>Gunneridae</taxon>
        <taxon>Pentapetalae</taxon>
        <taxon>asterids</taxon>
        <taxon>lamiids</taxon>
        <taxon>Solanales</taxon>
        <taxon>Solanaceae</taxon>
        <taxon>Solanoideae</taxon>
        <taxon>Solaneae</taxon>
        <taxon>Solanum</taxon>
    </lineage>
</organism>
<keyword evidence="2" id="KW-0472">Membrane</keyword>
<accession>A0A0V0I4P2</accession>
<dbReference type="EMBL" id="GEDG01011855">
    <property type="protein sequence ID" value="JAP26795.1"/>
    <property type="molecule type" value="Transcribed_RNA"/>
</dbReference>
<keyword evidence="2" id="KW-1133">Transmembrane helix</keyword>
<reference evidence="3" key="1">
    <citation type="submission" date="2015-12" db="EMBL/GenBank/DDBJ databases">
        <title>Gene expression during late stages of embryo sac development: a critical building block for successful pollen-pistil interactions.</title>
        <authorList>
            <person name="Liu Y."/>
            <person name="Joly V."/>
            <person name="Sabar M."/>
            <person name="Matton D.P."/>
        </authorList>
    </citation>
    <scope>NUCLEOTIDE SEQUENCE</scope>
</reference>
<keyword evidence="2" id="KW-0812">Transmembrane</keyword>